<evidence type="ECO:0000313" key="2">
    <source>
        <dbReference type="EMBL" id="GAT49028.1"/>
    </source>
</evidence>
<evidence type="ECO:0000256" key="1">
    <source>
        <dbReference type="SAM" id="MobiDB-lite"/>
    </source>
</evidence>
<reference evidence="2" key="1">
    <citation type="submission" date="2014-09" db="EMBL/GenBank/DDBJ databases">
        <title>Genome sequence of the luminous mushroom Mycena chlorophos for searching fungal bioluminescence genes.</title>
        <authorList>
            <person name="Tanaka Y."/>
            <person name="Kasuga D."/>
            <person name="Oba Y."/>
            <person name="Hase S."/>
            <person name="Sato K."/>
            <person name="Oba Y."/>
            <person name="Sakakibara Y."/>
        </authorList>
    </citation>
    <scope>NUCLEOTIDE SEQUENCE</scope>
</reference>
<protein>
    <submittedName>
        <fullName evidence="2">Uncharacterized protein</fullName>
    </submittedName>
</protein>
<dbReference type="Proteomes" id="UP000815677">
    <property type="component" value="Unassembled WGS sequence"/>
</dbReference>
<gene>
    <name evidence="2" type="ORF">MCHLO_06391</name>
</gene>
<proteinExistence type="predicted"/>
<accession>A0ABQ0LD48</accession>
<sequence length="154" mass="17297">MDLLVFLLKHGDDEHAVICPQFDFSRGPSLSRVKVTFLTNRPDAASSASTSNPELPPAAPGLKAGNTVLSEELARRQIAPGRYAPHFFKISGDDIAAAWDWIPLRSTGRIYEAVEELARSVERTEDETREIDVEPYREQVRAILEQYSEEFEAH</sequence>
<organism evidence="2 3">
    <name type="scientific">Mycena chlorophos</name>
    <name type="common">Agaric fungus</name>
    <name type="synonym">Agaricus chlorophos</name>
    <dbReference type="NCBI Taxonomy" id="658473"/>
    <lineage>
        <taxon>Eukaryota</taxon>
        <taxon>Fungi</taxon>
        <taxon>Dikarya</taxon>
        <taxon>Basidiomycota</taxon>
        <taxon>Agaricomycotina</taxon>
        <taxon>Agaricomycetes</taxon>
        <taxon>Agaricomycetidae</taxon>
        <taxon>Agaricales</taxon>
        <taxon>Marasmiineae</taxon>
        <taxon>Mycenaceae</taxon>
        <taxon>Mycena</taxon>
    </lineage>
</organism>
<dbReference type="EMBL" id="DF845226">
    <property type="protein sequence ID" value="GAT49028.1"/>
    <property type="molecule type" value="Genomic_DNA"/>
</dbReference>
<feature type="region of interest" description="Disordered" evidence="1">
    <location>
        <begin position="42"/>
        <end position="63"/>
    </location>
</feature>
<name>A0ABQ0LD48_MYCCL</name>
<evidence type="ECO:0000313" key="3">
    <source>
        <dbReference type="Proteomes" id="UP000815677"/>
    </source>
</evidence>
<keyword evidence="3" id="KW-1185">Reference proteome</keyword>